<keyword evidence="2" id="KW-1185">Reference proteome</keyword>
<gene>
    <name evidence="1" type="ordered locus">Tpen_0442</name>
</gene>
<sequence>MVEEYMKGDGAVTGRMRVELEVDEKTRETVEREARRRAQEAMEKIDRRYLEVYEYLARVARKLRKRWPWLSILTIYMLILLDKAYEQAKRFLDEYTRAQEYVVYKSGKTSWRVYPKGKDFYVQVARVPNGYFTAKLPLYGVSLKAFVKGPRLTRRERRSAIKGWLLSDASYKPETLQATTDQEWQVVAIATFFELLRLAIVALTIGEKTLRFTWHLDAPIKLNWNLKGKAKRAYVRKFVLRAKRGRLNPREYITLLFLYFGDGGLPGFERTCLQFIVGHRNICITGEKAVEIARRMLESVRRSGLGELLELLEVPKYEYLKVLADRKPNHVTRMHIEVSGVKMYLDLVGDPRYSFTLEARVYEGKRQRVPRNFSELAEKEGLKVKEFIVKIKCRNGKVYEYRAWRAYTEELLEFAHVHPQAYCVYLSFLYAKREKFKGDPQACRALERLIERIVEDARRHATNLACLEELGQES</sequence>
<dbReference type="GeneID" id="4601865"/>
<dbReference type="KEGG" id="tpe:Tpen_0442"/>
<dbReference type="eggNOG" id="arCOG10867">
    <property type="taxonomic scope" value="Archaea"/>
</dbReference>
<dbReference type="EnsemblBacteria" id="ABL77851">
    <property type="protein sequence ID" value="ABL77851"/>
    <property type="gene ID" value="Tpen_0442"/>
</dbReference>
<name>A1RXC1_THEPD</name>
<evidence type="ECO:0000313" key="1">
    <source>
        <dbReference type="EMBL" id="ABL77851.1"/>
    </source>
</evidence>
<protein>
    <submittedName>
        <fullName evidence="1">Uncharacterized protein</fullName>
    </submittedName>
</protein>
<accession>A1RXC1</accession>
<dbReference type="AlphaFoldDB" id="A1RXC1"/>
<dbReference type="STRING" id="368408.Tpen_0442"/>
<dbReference type="RefSeq" id="WP_011752116.1">
    <property type="nucleotide sequence ID" value="NC_008698.1"/>
</dbReference>
<dbReference type="EMBL" id="CP000505">
    <property type="protein sequence ID" value="ABL77851.1"/>
    <property type="molecule type" value="Genomic_DNA"/>
</dbReference>
<dbReference type="HOGENOM" id="CLU_575730_0_0_2"/>
<evidence type="ECO:0000313" key="2">
    <source>
        <dbReference type="Proteomes" id="UP000000641"/>
    </source>
</evidence>
<dbReference type="Proteomes" id="UP000000641">
    <property type="component" value="Chromosome"/>
</dbReference>
<organism evidence="1 2">
    <name type="scientific">Thermofilum pendens (strain DSM 2475 / Hrk 5)</name>
    <dbReference type="NCBI Taxonomy" id="368408"/>
    <lineage>
        <taxon>Archaea</taxon>
        <taxon>Thermoproteota</taxon>
        <taxon>Thermoprotei</taxon>
        <taxon>Thermofilales</taxon>
        <taxon>Thermofilaceae</taxon>
        <taxon>Thermofilum</taxon>
    </lineage>
</organism>
<proteinExistence type="predicted"/>
<reference evidence="2" key="1">
    <citation type="journal article" date="2008" name="J. Bacteriol.">
        <title>Genome sequence of Thermofilum pendens reveals an exceptional loss of biosynthetic pathways without genome reduction.</title>
        <authorList>
            <person name="Anderson I."/>
            <person name="Rodriguez J."/>
            <person name="Susanti D."/>
            <person name="Porat I."/>
            <person name="Reich C."/>
            <person name="Ulrich L.E."/>
            <person name="Elkins J.G."/>
            <person name="Mavromatis K."/>
            <person name="Lykidis A."/>
            <person name="Kim E."/>
            <person name="Thompson L.S."/>
            <person name="Nolan M."/>
            <person name="Land M."/>
            <person name="Copeland A."/>
            <person name="Lapidus A."/>
            <person name="Lucas S."/>
            <person name="Detter C."/>
            <person name="Zhulin I.B."/>
            <person name="Olsen G.J."/>
            <person name="Whitman W."/>
            <person name="Mukhopadhyay B."/>
            <person name="Bristow J."/>
            <person name="Kyrpides N."/>
        </authorList>
    </citation>
    <scope>NUCLEOTIDE SEQUENCE [LARGE SCALE GENOMIC DNA]</scope>
    <source>
        <strain evidence="2">DSM 2475 / Hrk 5</strain>
    </source>
</reference>